<organism evidence="3 4">
    <name type="scientific">Paraburkholderia sabiae</name>
    <dbReference type="NCBI Taxonomy" id="273251"/>
    <lineage>
        <taxon>Bacteria</taxon>
        <taxon>Pseudomonadati</taxon>
        <taxon>Pseudomonadota</taxon>
        <taxon>Betaproteobacteria</taxon>
        <taxon>Burkholderiales</taxon>
        <taxon>Burkholderiaceae</taxon>
        <taxon>Paraburkholderia</taxon>
    </lineage>
</organism>
<feature type="region of interest" description="Disordered" evidence="1">
    <location>
        <begin position="38"/>
        <end position="58"/>
    </location>
</feature>
<proteinExistence type="predicted"/>
<reference evidence="3 4" key="1">
    <citation type="submission" date="2024-01" db="EMBL/GenBank/DDBJ databases">
        <title>The diversity of rhizobia nodulating Mimosa spp. in eleven states of Brazil covering several biomes is determined by host plant, location, and edaphic factors.</title>
        <authorList>
            <person name="Rouws L."/>
            <person name="Barauna A."/>
            <person name="Beukes C."/>
            <person name="De Faria S.M."/>
            <person name="Gross E."/>
            <person name="Dos Reis Junior F.B."/>
            <person name="Simon M."/>
            <person name="Maluk M."/>
            <person name="Odee D.W."/>
            <person name="Kenicer G."/>
            <person name="Young J.P.W."/>
            <person name="Reis V.M."/>
            <person name="Zilli J."/>
            <person name="James E.K."/>
        </authorList>
    </citation>
    <scope>NUCLEOTIDE SEQUENCE [LARGE SCALE GENOMIC DNA]</scope>
    <source>
        <strain evidence="3 4">JPY77</strain>
    </source>
</reference>
<feature type="chain" id="PRO_5047142694" description="DUF4148 domain-containing protein" evidence="2">
    <location>
        <begin position="25"/>
        <end position="88"/>
    </location>
</feature>
<comment type="caution">
    <text evidence="3">The sequence shown here is derived from an EMBL/GenBank/DDBJ whole genome shotgun (WGS) entry which is preliminary data.</text>
</comment>
<keyword evidence="2" id="KW-0732">Signal</keyword>
<protein>
    <recommendedName>
        <fullName evidence="5">DUF4148 domain-containing protein</fullName>
    </recommendedName>
</protein>
<evidence type="ECO:0000256" key="1">
    <source>
        <dbReference type="SAM" id="MobiDB-lite"/>
    </source>
</evidence>
<accession>A0ABU9QCZ0</accession>
<sequence>MKTLRIAATCAVALSTGYLGHAWAQDQPAPTQAAQAAQAQDVGGMPDASIGQSGHAMGTSRGDVYQDLVRFEQSGEQHRLNGGLYRGK</sequence>
<evidence type="ECO:0000256" key="2">
    <source>
        <dbReference type="SAM" id="SignalP"/>
    </source>
</evidence>
<dbReference type="RefSeq" id="WP_201649196.1">
    <property type="nucleotide sequence ID" value="NZ_CAJHCS010000004.1"/>
</dbReference>
<gene>
    <name evidence="3" type="ORF">V4C55_16345</name>
</gene>
<evidence type="ECO:0000313" key="4">
    <source>
        <dbReference type="Proteomes" id="UP001494588"/>
    </source>
</evidence>
<evidence type="ECO:0008006" key="5">
    <source>
        <dbReference type="Google" id="ProtNLM"/>
    </source>
</evidence>
<name>A0ABU9QCZ0_9BURK</name>
<feature type="signal peptide" evidence="2">
    <location>
        <begin position="1"/>
        <end position="24"/>
    </location>
</feature>
<dbReference type="Proteomes" id="UP001494588">
    <property type="component" value="Unassembled WGS sequence"/>
</dbReference>
<keyword evidence="4" id="KW-1185">Reference proteome</keyword>
<evidence type="ECO:0000313" key="3">
    <source>
        <dbReference type="EMBL" id="MEM5287296.1"/>
    </source>
</evidence>
<dbReference type="EMBL" id="JAZHGC010000012">
    <property type="protein sequence ID" value="MEM5287296.1"/>
    <property type="molecule type" value="Genomic_DNA"/>
</dbReference>